<gene>
    <name evidence="8" type="ORF">DLM65_10845</name>
</gene>
<feature type="transmembrane region" description="Helical" evidence="6">
    <location>
        <begin position="164"/>
        <end position="187"/>
    </location>
</feature>
<feature type="non-terminal residue" evidence="8">
    <location>
        <position position="230"/>
    </location>
</feature>
<dbReference type="GO" id="GO:0016020">
    <property type="term" value="C:membrane"/>
    <property type="evidence" value="ECO:0007669"/>
    <property type="project" value="UniProtKB-SubCell"/>
</dbReference>
<evidence type="ECO:0000256" key="5">
    <source>
        <dbReference type="ARBA" id="ARBA00023136"/>
    </source>
</evidence>
<feature type="transmembrane region" description="Helical" evidence="6">
    <location>
        <begin position="110"/>
        <end position="134"/>
    </location>
</feature>
<evidence type="ECO:0000256" key="4">
    <source>
        <dbReference type="ARBA" id="ARBA00022989"/>
    </source>
</evidence>
<dbReference type="EMBL" id="QHBU01000210">
    <property type="protein sequence ID" value="PZR79379.1"/>
    <property type="molecule type" value="Genomic_DNA"/>
</dbReference>
<dbReference type="SUPFAM" id="SSF103481">
    <property type="entry name" value="Multidrug resistance efflux transporter EmrE"/>
    <property type="match status" value="1"/>
</dbReference>
<comment type="subcellular location">
    <subcellularLocation>
        <location evidence="1">Membrane</location>
        <topology evidence="1">Multi-pass membrane protein</topology>
    </subcellularLocation>
</comment>
<feature type="transmembrane region" description="Helical" evidence="6">
    <location>
        <begin position="141"/>
        <end position="158"/>
    </location>
</feature>
<evidence type="ECO:0000313" key="9">
    <source>
        <dbReference type="Proteomes" id="UP000248724"/>
    </source>
</evidence>
<evidence type="ECO:0000256" key="3">
    <source>
        <dbReference type="ARBA" id="ARBA00022692"/>
    </source>
</evidence>
<reference evidence="8 9" key="1">
    <citation type="journal article" date="2017" name="Nature">
        <title>Atmospheric trace gases support primary production in Antarctic desert surface soil.</title>
        <authorList>
            <person name="Ji M."/>
            <person name="Greening C."/>
            <person name="Vanwonterghem I."/>
            <person name="Carere C.R."/>
            <person name="Bay S.K."/>
            <person name="Steen J.A."/>
            <person name="Montgomery K."/>
            <person name="Lines T."/>
            <person name="Beardall J."/>
            <person name="van Dorst J."/>
            <person name="Snape I."/>
            <person name="Stott M.B."/>
            <person name="Hugenholtz P."/>
            <person name="Ferrari B.C."/>
        </authorList>
    </citation>
    <scope>NUCLEOTIDE SEQUENCE [LARGE SCALE GENOMIC DNA]</scope>
    <source>
        <strain evidence="8">RRmetagenome_bin12</strain>
    </source>
</reference>
<dbReference type="Pfam" id="PF00892">
    <property type="entry name" value="EamA"/>
    <property type="match status" value="1"/>
</dbReference>
<keyword evidence="3 6" id="KW-0812">Transmembrane</keyword>
<dbReference type="PANTHER" id="PTHR32322">
    <property type="entry name" value="INNER MEMBRANE TRANSPORTER"/>
    <property type="match status" value="1"/>
</dbReference>
<organism evidence="8 9">
    <name type="scientific">Candidatus Aeolococcus gillhamiae</name>
    <dbReference type="NCBI Taxonomy" id="3127015"/>
    <lineage>
        <taxon>Bacteria</taxon>
        <taxon>Bacillati</taxon>
        <taxon>Candidatus Dormiibacterota</taxon>
        <taxon>Candidatus Dormibacteria</taxon>
        <taxon>Candidatus Aeolococcales</taxon>
        <taxon>Candidatus Aeolococcaceae</taxon>
        <taxon>Candidatus Aeolococcus</taxon>
    </lineage>
</organism>
<dbReference type="InterPro" id="IPR050638">
    <property type="entry name" value="AA-Vitamin_Transporters"/>
</dbReference>
<feature type="transmembrane region" description="Helical" evidence="6">
    <location>
        <begin position="85"/>
        <end position="104"/>
    </location>
</feature>
<evidence type="ECO:0000256" key="1">
    <source>
        <dbReference type="ARBA" id="ARBA00004141"/>
    </source>
</evidence>
<dbReference type="InterPro" id="IPR037185">
    <property type="entry name" value="EmrE-like"/>
</dbReference>
<feature type="transmembrane region" description="Helical" evidence="6">
    <location>
        <begin position="55"/>
        <end position="73"/>
    </location>
</feature>
<feature type="transmembrane region" description="Helical" evidence="6">
    <location>
        <begin position="25"/>
        <end position="49"/>
    </location>
</feature>
<evidence type="ECO:0000256" key="2">
    <source>
        <dbReference type="ARBA" id="ARBA00007362"/>
    </source>
</evidence>
<keyword evidence="4 6" id="KW-1133">Transmembrane helix</keyword>
<evidence type="ECO:0000256" key="6">
    <source>
        <dbReference type="SAM" id="Phobius"/>
    </source>
</evidence>
<proteinExistence type="inferred from homology"/>
<evidence type="ECO:0000313" key="8">
    <source>
        <dbReference type="EMBL" id="PZR79379.1"/>
    </source>
</evidence>
<evidence type="ECO:0000259" key="7">
    <source>
        <dbReference type="Pfam" id="PF00892"/>
    </source>
</evidence>
<comment type="caution">
    <text evidence="8">The sequence shown here is derived from an EMBL/GenBank/DDBJ whole genome shotgun (WGS) entry which is preliminary data.</text>
</comment>
<feature type="domain" description="EamA" evidence="7">
    <location>
        <begin position="28"/>
        <end position="157"/>
    </location>
</feature>
<keyword evidence="5 6" id="KW-0472">Membrane</keyword>
<dbReference type="AlphaFoldDB" id="A0A2W5Z205"/>
<comment type="similarity">
    <text evidence="2">Belongs to the EamA transporter family.</text>
</comment>
<dbReference type="Proteomes" id="UP000248724">
    <property type="component" value="Unassembled WGS sequence"/>
</dbReference>
<name>A0A2W5Z205_9BACT</name>
<sequence>MQKSSIISAGRAALPRSLARSRPPLDIIVALLIVYVIWGSTYLAIRIALEGFPPFLMAAARFLIAGAVLYAILRLRGTPNPTRAQWRGAGLVGALLLLGGNGGVTFAEQWIPSGVAALAVATVPVWTAIFAVIWGQRPGRLEWLGVGVGFVGVVLLNFDGNMQANPFGAAVVLLLATACPGGGGNAVPATPRAQTRETGGTLDVLMHADFEHLDPARNYLAEGLDFGRLL</sequence>
<dbReference type="PANTHER" id="PTHR32322:SF2">
    <property type="entry name" value="EAMA DOMAIN-CONTAINING PROTEIN"/>
    <property type="match status" value="1"/>
</dbReference>
<protein>
    <recommendedName>
        <fullName evidence="7">EamA domain-containing protein</fullName>
    </recommendedName>
</protein>
<dbReference type="InterPro" id="IPR000620">
    <property type="entry name" value="EamA_dom"/>
</dbReference>
<accession>A0A2W5Z205</accession>